<name>A0A2Z6P569_TRISU</name>
<sequence length="75" mass="8151">MTVDSVHGLRGERARTGVFDGLTLHTIHKNGSEWHYKSSTKFLGQLKSKRNPANLIGSAPKITPLQLRAAIALSA</sequence>
<accession>A0A2Z6P569</accession>
<reference evidence="2" key="1">
    <citation type="journal article" date="2017" name="Front. Plant Sci.">
        <title>Climate Clever Clovers: New Paradigm to Reduce the Environmental Footprint of Ruminants by Breeding Low Methanogenic Forages Utilizing Haplotype Variation.</title>
        <authorList>
            <person name="Kaur P."/>
            <person name="Appels R."/>
            <person name="Bayer P.E."/>
            <person name="Keeble-Gagnere G."/>
            <person name="Wang J."/>
            <person name="Hirakawa H."/>
            <person name="Shirasawa K."/>
            <person name="Vercoe P."/>
            <person name="Stefanova K."/>
            <person name="Durmic Z."/>
            <person name="Nichols P."/>
            <person name="Revell C."/>
            <person name="Isobe S.N."/>
            <person name="Edwards D."/>
            <person name="Erskine W."/>
        </authorList>
    </citation>
    <scope>NUCLEOTIDE SEQUENCE [LARGE SCALE GENOMIC DNA]</scope>
    <source>
        <strain evidence="2">cv. Daliak</strain>
    </source>
</reference>
<dbReference type="Proteomes" id="UP000242715">
    <property type="component" value="Unassembled WGS sequence"/>
</dbReference>
<dbReference type="AlphaFoldDB" id="A0A2Z6P569"/>
<gene>
    <name evidence="1" type="ORF">TSUD_302250</name>
</gene>
<organism evidence="1 2">
    <name type="scientific">Trifolium subterraneum</name>
    <name type="common">Subterranean clover</name>
    <dbReference type="NCBI Taxonomy" id="3900"/>
    <lineage>
        <taxon>Eukaryota</taxon>
        <taxon>Viridiplantae</taxon>
        <taxon>Streptophyta</taxon>
        <taxon>Embryophyta</taxon>
        <taxon>Tracheophyta</taxon>
        <taxon>Spermatophyta</taxon>
        <taxon>Magnoliopsida</taxon>
        <taxon>eudicotyledons</taxon>
        <taxon>Gunneridae</taxon>
        <taxon>Pentapetalae</taxon>
        <taxon>rosids</taxon>
        <taxon>fabids</taxon>
        <taxon>Fabales</taxon>
        <taxon>Fabaceae</taxon>
        <taxon>Papilionoideae</taxon>
        <taxon>50 kb inversion clade</taxon>
        <taxon>NPAAA clade</taxon>
        <taxon>Hologalegina</taxon>
        <taxon>IRL clade</taxon>
        <taxon>Trifolieae</taxon>
        <taxon>Trifolium</taxon>
    </lineage>
</organism>
<keyword evidence="2" id="KW-1185">Reference proteome</keyword>
<protein>
    <submittedName>
        <fullName evidence="1">Uncharacterized protein</fullName>
    </submittedName>
</protein>
<evidence type="ECO:0000313" key="1">
    <source>
        <dbReference type="EMBL" id="GAU43662.1"/>
    </source>
</evidence>
<evidence type="ECO:0000313" key="2">
    <source>
        <dbReference type="Proteomes" id="UP000242715"/>
    </source>
</evidence>
<dbReference type="EMBL" id="DF973988">
    <property type="protein sequence ID" value="GAU43662.1"/>
    <property type="molecule type" value="Genomic_DNA"/>
</dbReference>
<proteinExistence type="predicted"/>